<evidence type="ECO:0000313" key="1">
    <source>
        <dbReference type="EMBL" id="KAA6327092.1"/>
    </source>
</evidence>
<gene>
    <name evidence="1" type="ORF">EZS27_023891</name>
</gene>
<name>A0A5J4R060_9ZZZZ</name>
<dbReference type="EMBL" id="SNRY01002050">
    <property type="protein sequence ID" value="KAA6327092.1"/>
    <property type="molecule type" value="Genomic_DNA"/>
</dbReference>
<proteinExistence type="predicted"/>
<reference evidence="1" key="1">
    <citation type="submission" date="2019-03" db="EMBL/GenBank/DDBJ databases">
        <title>Single cell metagenomics reveals metabolic interactions within the superorganism composed of flagellate Streblomastix strix and complex community of Bacteroidetes bacteria on its surface.</title>
        <authorList>
            <person name="Treitli S.C."/>
            <person name="Kolisko M."/>
            <person name="Husnik F."/>
            <person name="Keeling P."/>
            <person name="Hampl V."/>
        </authorList>
    </citation>
    <scope>NUCLEOTIDE SEQUENCE</scope>
    <source>
        <strain evidence="1">STM</strain>
    </source>
</reference>
<accession>A0A5J4R060</accession>
<organism evidence="1">
    <name type="scientific">termite gut metagenome</name>
    <dbReference type="NCBI Taxonomy" id="433724"/>
    <lineage>
        <taxon>unclassified sequences</taxon>
        <taxon>metagenomes</taxon>
        <taxon>organismal metagenomes</taxon>
    </lineage>
</organism>
<sequence>MKRFTNTNFFLLLKESSQAQTGMDTQVLNNEYDKFAMLLFMDTTLFSDKVAYRNSLVYTNAELVSLTEVSGKKCGNFSL</sequence>
<comment type="caution">
    <text evidence="1">The sequence shown here is derived from an EMBL/GenBank/DDBJ whole genome shotgun (WGS) entry which is preliminary data.</text>
</comment>
<protein>
    <submittedName>
        <fullName evidence="1">Uncharacterized protein</fullName>
    </submittedName>
</protein>
<dbReference type="AlphaFoldDB" id="A0A5J4R060"/>